<comment type="caution">
    <text evidence="1">The sequence shown here is derived from an EMBL/GenBank/DDBJ whole genome shotgun (WGS) entry which is preliminary data.</text>
</comment>
<evidence type="ECO:0000313" key="1">
    <source>
        <dbReference type="EMBL" id="CAI9939269.1"/>
    </source>
</evidence>
<sequence length="576" mass="67915">MANVHHYSINNNNSVETNIMVNQLQIQKSCEDIAKIIVQTKKVVNFKMDNVTKESITKLMQILEQNVMNQCFQAVNNDQFFRIAGYQYSGTNISLKCSSVQANLLKHSPEIVNQIQQLLQQSDTQNMLLIVQFPVQTEVTQTMQQNWLKQIDVFINDAQVKSNVSANYTYIWMKNYVQLELLDIKKLIINDKILIELSKKASRFHSKYIPNKTVFNLIINNLQKLNQNIQIELSQKFTQDDLQKSLRIIQVDYPEFWFVFNMNDQIKDGFVCDIELFQEDVQKIIQQNTIMMKEVEKVEKYLQDKGVIKEQYTPEQIIAFEHQFLDLMSESTIYQESTNSRAAHNAYGCFVEKKCVCQGYTAAFQLICDRAGLKVLSIFGDANSNGNYEHHVWNMIEIQEAFYHIDVTWCTTKSNQHKWFNVNDDYCYKTHKPNRSFFPVQVCNHTKYNYYQFNNRMVSEEGQFEKMIGTLANGEHQIFFQNISPEKYFNQQNYNDFYFGLQYDNKKNIELSDVTYEEDIVKFKISFGEPIKTEINGPGDYLLKLNIEELKKLMETMHFRYQYMSYGKYMKITLSK</sequence>
<dbReference type="EMBL" id="CATOUU010000664">
    <property type="protein sequence ID" value="CAI9939269.1"/>
    <property type="molecule type" value="Genomic_DNA"/>
</dbReference>
<keyword evidence="3" id="KW-1185">Reference proteome</keyword>
<dbReference type="PANTHER" id="PTHR46333">
    <property type="entry name" value="CYTOKINESIS PROTEIN 3"/>
    <property type="match status" value="1"/>
</dbReference>
<dbReference type="GO" id="GO:0005737">
    <property type="term" value="C:cytoplasm"/>
    <property type="evidence" value="ECO:0007669"/>
    <property type="project" value="TreeGrafter"/>
</dbReference>
<evidence type="ECO:0000313" key="3">
    <source>
        <dbReference type="Proteomes" id="UP001642409"/>
    </source>
</evidence>
<accession>A0AA86PH47</accession>
<dbReference type="InterPro" id="IPR038765">
    <property type="entry name" value="Papain-like_cys_pep_sf"/>
</dbReference>
<dbReference type="Proteomes" id="UP001642409">
    <property type="component" value="Unassembled WGS sequence"/>
</dbReference>
<dbReference type="PANTHER" id="PTHR46333:SF2">
    <property type="entry name" value="CYTOKINESIS PROTEIN 3"/>
    <property type="match status" value="1"/>
</dbReference>
<evidence type="ECO:0000313" key="2">
    <source>
        <dbReference type="EMBL" id="CAL6011078.1"/>
    </source>
</evidence>
<dbReference type="SUPFAM" id="SSF54001">
    <property type="entry name" value="Cysteine proteinases"/>
    <property type="match status" value="1"/>
</dbReference>
<dbReference type="InterPro" id="IPR052557">
    <property type="entry name" value="CAP/Cytokinesis_protein"/>
</dbReference>
<reference evidence="1" key="1">
    <citation type="submission" date="2023-06" db="EMBL/GenBank/DDBJ databases">
        <authorList>
            <person name="Kurt Z."/>
        </authorList>
    </citation>
    <scope>NUCLEOTIDE SEQUENCE</scope>
</reference>
<proteinExistence type="predicted"/>
<organism evidence="1">
    <name type="scientific">Hexamita inflata</name>
    <dbReference type="NCBI Taxonomy" id="28002"/>
    <lineage>
        <taxon>Eukaryota</taxon>
        <taxon>Metamonada</taxon>
        <taxon>Diplomonadida</taxon>
        <taxon>Hexamitidae</taxon>
        <taxon>Hexamitinae</taxon>
        <taxon>Hexamita</taxon>
    </lineage>
</organism>
<dbReference type="EMBL" id="CAXDID020000063">
    <property type="protein sequence ID" value="CAL6011078.1"/>
    <property type="molecule type" value="Genomic_DNA"/>
</dbReference>
<protein>
    <submittedName>
        <fullName evidence="1">Transglutaminase-like superfamily protein</fullName>
    </submittedName>
    <submittedName>
        <fullName evidence="2">Transglutaminase-like_superfamily protein</fullName>
    </submittedName>
</protein>
<gene>
    <name evidence="2" type="ORF">HINF_LOCUS22456</name>
    <name evidence="1" type="ORF">HINF_LOCUS26914</name>
</gene>
<reference evidence="2 3" key="2">
    <citation type="submission" date="2024-07" db="EMBL/GenBank/DDBJ databases">
        <authorList>
            <person name="Akdeniz Z."/>
        </authorList>
    </citation>
    <scope>NUCLEOTIDE SEQUENCE [LARGE SCALE GENOMIC DNA]</scope>
</reference>
<dbReference type="AlphaFoldDB" id="A0AA86PH47"/>
<name>A0AA86PH47_9EUKA</name>